<evidence type="ECO:0000256" key="1">
    <source>
        <dbReference type="SAM" id="Phobius"/>
    </source>
</evidence>
<sequence length="62" mass="6331">MILRGARSTSQPPSRLTASAIEHLLIATLIVIAILTAVSTMRHSLAGLLGAPGRGAAVAEAR</sequence>
<evidence type="ECO:0000313" key="2">
    <source>
        <dbReference type="EMBL" id="MFC3266331.1"/>
    </source>
</evidence>
<proteinExistence type="predicted"/>
<accession>A0ABV7LEM9</accession>
<name>A0ABV7LEM9_9HYPH</name>
<feature type="transmembrane region" description="Helical" evidence="1">
    <location>
        <begin position="20"/>
        <end position="38"/>
    </location>
</feature>
<comment type="caution">
    <text evidence="2">The sequence shown here is derived from an EMBL/GenBank/DDBJ whole genome shotgun (WGS) entry which is preliminary data.</text>
</comment>
<dbReference type="RefSeq" id="WP_376829542.1">
    <property type="nucleotide sequence ID" value="NZ_JBHLWR010000006.1"/>
</dbReference>
<keyword evidence="3" id="KW-1185">Reference proteome</keyword>
<keyword evidence="1" id="KW-1133">Transmembrane helix</keyword>
<organism evidence="2 3">
    <name type="scientific">Camelimonas abortus</name>
    <dbReference type="NCBI Taxonomy" id="1017184"/>
    <lineage>
        <taxon>Bacteria</taxon>
        <taxon>Pseudomonadati</taxon>
        <taxon>Pseudomonadota</taxon>
        <taxon>Alphaproteobacteria</taxon>
        <taxon>Hyphomicrobiales</taxon>
        <taxon>Chelatococcaceae</taxon>
        <taxon>Camelimonas</taxon>
    </lineage>
</organism>
<protein>
    <submittedName>
        <fullName evidence="2">Flp family type IVb pilin</fullName>
    </submittedName>
</protein>
<gene>
    <name evidence="2" type="ORF">ACFOEX_08195</name>
</gene>
<reference evidence="3" key="1">
    <citation type="journal article" date="2019" name="Int. J. Syst. Evol. Microbiol.">
        <title>The Global Catalogue of Microorganisms (GCM) 10K type strain sequencing project: providing services to taxonomists for standard genome sequencing and annotation.</title>
        <authorList>
            <consortium name="The Broad Institute Genomics Platform"/>
            <consortium name="The Broad Institute Genome Sequencing Center for Infectious Disease"/>
            <person name="Wu L."/>
            <person name="Ma J."/>
        </authorList>
    </citation>
    <scope>NUCLEOTIDE SEQUENCE [LARGE SCALE GENOMIC DNA]</scope>
    <source>
        <strain evidence="3">CCM 7941</strain>
    </source>
</reference>
<dbReference type="EMBL" id="JBHRUV010000035">
    <property type="protein sequence ID" value="MFC3266331.1"/>
    <property type="molecule type" value="Genomic_DNA"/>
</dbReference>
<keyword evidence="1" id="KW-0472">Membrane</keyword>
<evidence type="ECO:0000313" key="3">
    <source>
        <dbReference type="Proteomes" id="UP001595536"/>
    </source>
</evidence>
<keyword evidence="1" id="KW-0812">Transmembrane</keyword>
<dbReference type="Proteomes" id="UP001595536">
    <property type="component" value="Unassembled WGS sequence"/>
</dbReference>